<feature type="compositionally biased region" description="Polar residues" evidence="4">
    <location>
        <begin position="235"/>
        <end position="244"/>
    </location>
</feature>
<dbReference type="Proteomes" id="UP001642483">
    <property type="component" value="Unassembled WGS sequence"/>
</dbReference>
<evidence type="ECO:0000313" key="9">
    <source>
        <dbReference type="EMBL" id="CAK8688459.1"/>
    </source>
</evidence>
<dbReference type="EMBL" id="CAWYQH010000108">
    <property type="protein sequence ID" value="CAK8688459.1"/>
    <property type="molecule type" value="Genomic_DNA"/>
</dbReference>
<evidence type="ECO:0000259" key="7">
    <source>
        <dbReference type="PROSITE" id="PS50055"/>
    </source>
</evidence>
<comment type="caution">
    <text evidence="9">The sequence shown here is derived from an EMBL/GenBank/DDBJ whole genome shotgun (WGS) entry which is preliminary data.</text>
</comment>
<evidence type="ECO:0000313" key="10">
    <source>
        <dbReference type="Proteomes" id="UP001642483"/>
    </source>
</evidence>
<dbReference type="InterPro" id="IPR016130">
    <property type="entry name" value="Tyr_Pase_AS"/>
</dbReference>
<protein>
    <submittedName>
        <fullName evidence="9">Uncharacterized protein</fullName>
    </submittedName>
</protein>
<comment type="subcellular location">
    <subcellularLocation>
        <location evidence="1">Cytoplasmic vesicle membrane</location>
        <topology evidence="1">Single-pass type I membrane protein</topology>
    </subcellularLocation>
</comment>
<dbReference type="SUPFAM" id="SSF52799">
    <property type="entry name" value="(Phosphotyrosine protein) phosphatases II"/>
    <property type="match status" value="1"/>
</dbReference>
<sequence>MFWTNLIIVLCASVIGYHQSNAIRKYGCLIEPELCAPPSQHCVDDGFIGDCVQNFYPGNGYKSNIIGFKTHTKSNAQPYPFLQPKSYKHLLGLVHEVQVYLKTKKLTFSDFTNSELDELATKMARLFIKQEKALKQARIRRFVNLISKANLNLEKHGISINELNDRELKMLSDAIAERFLKEEDQKESEPYQSHASVDSLLKNDKTAAKYNVRNDPPPVLKSDPLAPKSRKKSDQVNSTTSDPPHQTRHQAVPPRNLGISNDDENPSKIKMFKKAGLEIPLSPQDPSGNEKAASAVTGTGPTGQDALNLNGSPANNVKISGSSKVGHVLYQETTFIVVIAVVVVLVVCIVVVSVAIYCMKSGKAREKLLGVSSEQSDDDYQELCRQHYASKSNESAGVVDPLLQKSKESTSAGSSCLSPWFEEPVTDTLDISTSHTILSYMEDQLRNKDGLDKDWEVLCTYVADDVTTDVAMNNGAKNRSKYAVPFDHNRVKLSASNNPMEGDYVNASYIIDNNPRWPSFIATQGPLSSTIHHFWQMVWEQGVVAIVMLTPLAEEGIAQCARYWPDEGSTVYSNYEIHLVSEHIWCEDYLVRNLYLKDLISREVRTITQFHFLSWPLDGVPSSPKPLLDLRRKVGKCFRSIGHPPVVVHCSDGCGRTGSYILFDLVINRLIKGTSKEIDMEATLEHLRDQRAGGMVATKEQFKFSLTCVAEEVNAILRTLSR</sequence>
<keyword evidence="5" id="KW-0812">Transmembrane</keyword>
<keyword evidence="3" id="KW-0968">Cytoplasmic vesicle</keyword>
<dbReference type="PANTHER" id="PTHR46106">
    <property type="entry name" value="IA-2 PROTEIN TYROSINE PHOSPHATASE, ISOFORM C"/>
    <property type="match status" value="1"/>
</dbReference>
<feature type="region of interest" description="Disordered" evidence="4">
    <location>
        <begin position="209"/>
        <end position="265"/>
    </location>
</feature>
<evidence type="ECO:0000256" key="5">
    <source>
        <dbReference type="SAM" id="Phobius"/>
    </source>
</evidence>
<organism evidence="9 10">
    <name type="scientific">Clavelina lepadiformis</name>
    <name type="common">Light-bulb sea squirt</name>
    <name type="synonym">Ascidia lepadiformis</name>
    <dbReference type="NCBI Taxonomy" id="159417"/>
    <lineage>
        <taxon>Eukaryota</taxon>
        <taxon>Metazoa</taxon>
        <taxon>Chordata</taxon>
        <taxon>Tunicata</taxon>
        <taxon>Ascidiacea</taxon>
        <taxon>Aplousobranchia</taxon>
        <taxon>Clavelinidae</taxon>
        <taxon>Clavelina</taxon>
    </lineage>
</organism>
<dbReference type="PROSITE" id="PS00383">
    <property type="entry name" value="TYR_PHOSPHATASE_1"/>
    <property type="match status" value="1"/>
</dbReference>
<reference evidence="9 10" key="1">
    <citation type="submission" date="2024-02" db="EMBL/GenBank/DDBJ databases">
        <authorList>
            <person name="Daric V."/>
            <person name="Darras S."/>
        </authorList>
    </citation>
    <scope>NUCLEOTIDE SEQUENCE [LARGE SCALE GENOMIC DNA]</scope>
</reference>
<evidence type="ECO:0000256" key="1">
    <source>
        <dbReference type="ARBA" id="ARBA00004358"/>
    </source>
</evidence>
<name>A0ABP0GCC3_CLALP</name>
<dbReference type="SMART" id="SM00194">
    <property type="entry name" value="PTPc"/>
    <property type="match status" value="1"/>
</dbReference>
<feature type="domain" description="Tyrosine specific protein phosphatases" evidence="8">
    <location>
        <begin position="625"/>
        <end position="702"/>
    </location>
</feature>
<keyword evidence="5" id="KW-0472">Membrane</keyword>
<dbReference type="InterPro" id="IPR000387">
    <property type="entry name" value="Tyr_Pase_dom"/>
</dbReference>
<dbReference type="PROSITE" id="PS50055">
    <property type="entry name" value="TYR_PHOSPHATASE_PTP"/>
    <property type="match status" value="1"/>
</dbReference>
<evidence type="ECO:0000259" key="8">
    <source>
        <dbReference type="PROSITE" id="PS50056"/>
    </source>
</evidence>
<dbReference type="InterPro" id="IPR003595">
    <property type="entry name" value="Tyr_Pase_cat"/>
</dbReference>
<dbReference type="InterPro" id="IPR033522">
    <property type="entry name" value="IA-2/IA-2_beta"/>
</dbReference>
<dbReference type="SMART" id="SM00404">
    <property type="entry name" value="PTPc_motif"/>
    <property type="match status" value="1"/>
</dbReference>
<keyword evidence="5" id="KW-1133">Transmembrane helix</keyword>
<dbReference type="InterPro" id="IPR000242">
    <property type="entry name" value="PTP_cat"/>
</dbReference>
<dbReference type="Gene3D" id="3.90.190.10">
    <property type="entry name" value="Protein tyrosine phosphatase superfamily"/>
    <property type="match status" value="1"/>
</dbReference>
<keyword evidence="6" id="KW-0732">Signal</keyword>
<evidence type="ECO:0000256" key="2">
    <source>
        <dbReference type="ARBA" id="ARBA00009580"/>
    </source>
</evidence>
<accession>A0ABP0GCC3</accession>
<evidence type="ECO:0000256" key="4">
    <source>
        <dbReference type="SAM" id="MobiDB-lite"/>
    </source>
</evidence>
<proteinExistence type="inferred from homology"/>
<dbReference type="InterPro" id="IPR029021">
    <property type="entry name" value="Prot-tyrosine_phosphatase-like"/>
</dbReference>
<feature type="chain" id="PRO_5045160863" evidence="6">
    <location>
        <begin position="23"/>
        <end position="722"/>
    </location>
</feature>
<evidence type="ECO:0000256" key="6">
    <source>
        <dbReference type="SAM" id="SignalP"/>
    </source>
</evidence>
<dbReference type="PANTHER" id="PTHR46106:SF4">
    <property type="entry name" value="IA-2 PROTEIN TYROSINE PHOSPHATASE, ISOFORM C"/>
    <property type="match status" value="1"/>
</dbReference>
<keyword evidence="10" id="KW-1185">Reference proteome</keyword>
<comment type="similarity">
    <text evidence="2">Belongs to the protein-tyrosine phosphatase family.</text>
</comment>
<feature type="signal peptide" evidence="6">
    <location>
        <begin position="1"/>
        <end position="22"/>
    </location>
</feature>
<evidence type="ECO:0000256" key="3">
    <source>
        <dbReference type="ARBA" id="ARBA00023329"/>
    </source>
</evidence>
<dbReference type="PRINTS" id="PR00700">
    <property type="entry name" value="PRTYPHPHTASE"/>
</dbReference>
<dbReference type="Pfam" id="PF00102">
    <property type="entry name" value="Y_phosphatase"/>
    <property type="match status" value="1"/>
</dbReference>
<feature type="transmembrane region" description="Helical" evidence="5">
    <location>
        <begin position="335"/>
        <end position="358"/>
    </location>
</feature>
<feature type="domain" description="Tyrosine-protein phosphatase" evidence="7">
    <location>
        <begin position="451"/>
        <end position="712"/>
    </location>
</feature>
<feature type="region of interest" description="Disordered" evidence="4">
    <location>
        <begin position="280"/>
        <end position="309"/>
    </location>
</feature>
<gene>
    <name evidence="9" type="ORF">CVLEPA_LOCUS20476</name>
</gene>
<dbReference type="PROSITE" id="PS50056">
    <property type="entry name" value="TYR_PHOSPHATASE_2"/>
    <property type="match status" value="1"/>
</dbReference>